<protein>
    <submittedName>
        <fullName evidence="1">Uncharacterized protein</fullName>
    </submittedName>
</protein>
<accession>A0A1H3U1S8</accession>
<dbReference type="Proteomes" id="UP000198891">
    <property type="component" value="Unassembled WGS sequence"/>
</dbReference>
<name>A0A1H3U1S8_9MICO</name>
<keyword evidence="2" id="KW-1185">Reference proteome</keyword>
<reference evidence="1 2" key="1">
    <citation type="submission" date="2016-10" db="EMBL/GenBank/DDBJ databases">
        <authorList>
            <person name="de Groot N.N."/>
        </authorList>
    </citation>
    <scope>NUCLEOTIDE SEQUENCE [LARGE SCALE GENOMIC DNA]</scope>
    <source>
        <strain evidence="1 2">CGMCC 4.3491</strain>
    </source>
</reference>
<sequence>MSFRLASELPPERRPATKIVRVTKRRLHSNGPHWCCGHYPKPKGFSIVWVGGPVFASAPTLPGRWVLNPLATTRRTSVVPPTTQSPCVGSGSRLEPSSRCASLVVLRSSGGASEETPPWMCVGPLPGCFTRFDECHAFVRLVSLGFSSLFESELRFLFRIAATRFFPRHFDHASLLELAWSDDHSPLPQGKHLYADQQKRCEKIFALMADARSRVDAVRASTP</sequence>
<evidence type="ECO:0000313" key="1">
    <source>
        <dbReference type="EMBL" id="SDZ56292.1"/>
    </source>
</evidence>
<gene>
    <name evidence="1" type="ORF">SAMN05216554_0013</name>
</gene>
<evidence type="ECO:0000313" key="2">
    <source>
        <dbReference type="Proteomes" id="UP000198891"/>
    </source>
</evidence>
<proteinExistence type="predicted"/>
<dbReference type="AlphaFoldDB" id="A0A1H3U1S8"/>
<dbReference type="EMBL" id="FNPZ01000010">
    <property type="protein sequence ID" value="SDZ56292.1"/>
    <property type="molecule type" value="Genomic_DNA"/>
</dbReference>
<dbReference type="STRING" id="381665.SAMN05216554_0013"/>
<organism evidence="1 2">
    <name type="scientific">Herbiconiux ginsengi</name>
    <dbReference type="NCBI Taxonomy" id="381665"/>
    <lineage>
        <taxon>Bacteria</taxon>
        <taxon>Bacillati</taxon>
        <taxon>Actinomycetota</taxon>
        <taxon>Actinomycetes</taxon>
        <taxon>Micrococcales</taxon>
        <taxon>Microbacteriaceae</taxon>
        <taxon>Herbiconiux</taxon>
    </lineage>
</organism>